<evidence type="ECO:0000313" key="1">
    <source>
        <dbReference type="EMBL" id="WAR06087.1"/>
    </source>
</evidence>
<dbReference type="Proteomes" id="UP001164746">
    <property type="component" value="Chromosome 5"/>
</dbReference>
<sequence length="63" mass="7082">MYNTLTEVSKKGIYATMNWWYAVCGVILSCHPSVASSSCPIKHRWTGKSETVGEHRFCLICLS</sequence>
<keyword evidence="2" id="KW-1185">Reference proteome</keyword>
<reference evidence="1" key="1">
    <citation type="submission" date="2022-11" db="EMBL/GenBank/DDBJ databases">
        <title>Centuries of genome instability and evolution in soft-shell clam transmissible cancer (bioRxiv).</title>
        <authorList>
            <person name="Hart S.F.M."/>
            <person name="Yonemitsu M.A."/>
            <person name="Giersch R.M."/>
            <person name="Beal B.F."/>
            <person name="Arriagada G."/>
            <person name="Davis B.W."/>
            <person name="Ostrander E.A."/>
            <person name="Goff S.P."/>
            <person name="Metzger M.J."/>
        </authorList>
    </citation>
    <scope>NUCLEOTIDE SEQUENCE</scope>
    <source>
        <strain evidence="1">MELC-2E11</strain>
        <tissue evidence="1">Siphon/mantle</tissue>
    </source>
</reference>
<gene>
    <name evidence="1" type="ORF">MAR_021456</name>
</gene>
<protein>
    <submittedName>
        <fullName evidence="1">Uncharacterized protein</fullName>
    </submittedName>
</protein>
<organism evidence="1 2">
    <name type="scientific">Mya arenaria</name>
    <name type="common">Soft-shell clam</name>
    <dbReference type="NCBI Taxonomy" id="6604"/>
    <lineage>
        <taxon>Eukaryota</taxon>
        <taxon>Metazoa</taxon>
        <taxon>Spiralia</taxon>
        <taxon>Lophotrochozoa</taxon>
        <taxon>Mollusca</taxon>
        <taxon>Bivalvia</taxon>
        <taxon>Autobranchia</taxon>
        <taxon>Heteroconchia</taxon>
        <taxon>Euheterodonta</taxon>
        <taxon>Imparidentia</taxon>
        <taxon>Neoheterodontei</taxon>
        <taxon>Myida</taxon>
        <taxon>Myoidea</taxon>
        <taxon>Myidae</taxon>
        <taxon>Mya</taxon>
    </lineage>
</organism>
<evidence type="ECO:0000313" key="2">
    <source>
        <dbReference type="Proteomes" id="UP001164746"/>
    </source>
</evidence>
<dbReference type="EMBL" id="CP111016">
    <property type="protein sequence ID" value="WAR06087.1"/>
    <property type="molecule type" value="Genomic_DNA"/>
</dbReference>
<name>A0ABY7EBC0_MYAAR</name>
<accession>A0ABY7EBC0</accession>
<proteinExistence type="predicted"/>